<dbReference type="Gene3D" id="3.30.70.1060">
    <property type="entry name" value="Dimeric alpha+beta barrel"/>
    <property type="match status" value="1"/>
</dbReference>
<gene>
    <name evidence="3" type="ORF">EXIGUO9Y_350012</name>
</gene>
<dbReference type="SUPFAM" id="SSF54909">
    <property type="entry name" value="Dimeric alpha+beta barrel"/>
    <property type="match status" value="1"/>
</dbReference>
<reference evidence="3 4" key="1">
    <citation type="submission" date="2019-10" db="EMBL/GenBank/DDBJ databases">
        <authorList>
            <person name="Karimi E."/>
        </authorList>
    </citation>
    <scope>NUCLEOTIDE SEQUENCE [LARGE SCALE GENOMIC DNA]</scope>
    <source>
        <strain evidence="3">Exiguobacterium sp. 9Y</strain>
    </source>
</reference>
<evidence type="ECO:0000313" key="4">
    <source>
        <dbReference type="Proteomes" id="UP000439752"/>
    </source>
</evidence>
<proteinExistence type="inferred from homology"/>
<sequence>MLFLFIGYYDAEKMNQSSQQELDAVMERCNPPLEQFFKQTRVLYEWRPGEETKQARLLDGQIERRNGADTSKAEQIGSLIIFEADDLEQAVDLALLHPTTQLAEAEQYGWRMEVRPLIEVIKVP</sequence>
<keyword evidence="4" id="KW-1185">Reference proteome</keyword>
<dbReference type="Pfam" id="PF03795">
    <property type="entry name" value="YCII"/>
    <property type="match status" value="1"/>
</dbReference>
<dbReference type="AlphaFoldDB" id="A0A653IF49"/>
<protein>
    <recommendedName>
        <fullName evidence="2">YCII-related domain-containing protein</fullName>
    </recommendedName>
</protein>
<evidence type="ECO:0000259" key="2">
    <source>
        <dbReference type="Pfam" id="PF03795"/>
    </source>
</evidence>
<evidence type="ECO:0000256" key="1">
    <source>
        <dbReference type="ARBA" id="ARBA00007689"/>
    </source>
</evidence>
<dbReference type="EMBL" id="CABWKQ010000029">
    <property type="protein sequence ID" value="VWX37715.1"/>
    <property type="molecule type" value="Genomic_DNA"/>
</dbReference>
<name>A0A653IF49_9BACL</name>
<feature type="domain" description="YCII-related" evidence="2">
    <location>
        <begin position="1"/>
        <end position="106"/>
    </location>
</feature>
<comment type="similarity">
    <text evidence="1">Belongs to the YciI family.</text>
</comment>
<dbReference type="InterPro" id="IPR005545">
    <property type="entry name" value="YCII"/>
</dbReference>
<accession>A0A653IF49</accession>
<dbReference type="InterPro" id="IPR011008">
    <property type="entry name" value="Dimeric_a/b-barrel"/>
</dbReference>
<evidence type="ECO:0000313" key="3">
    <source>
        <dbReference type="EMBL" id="VWX37715.1"/>
    </source>
</evidence>
<dbReference type="RefSeq" id="WP_159173680.1">
    <property type="nucleotide sequence ID" value="NZ_LR732312.1"/>
</dbReference>
<organism evidence="3 4">
    <name type="scientific">Exiguobacterium oxidotolerans</name>
    <dbReference type="NCBI Taxonomy" id="223958"/>
    <lineage>
        <taxon>Bacteria</taxon>
        <taxon>Bacillati</taxon>
        <taxon>Bacillota</taxon>
        <taxon>Bacilli</taxon>
        <taxon>Bacillales</taxon>
        <taxon>Bacillales Family XII. Incertae Sedis</taxon>
        <taxon>Exiguobacterium</taxon>
    </lineage>
</organism>
<dbReference type="Proteomes" id="UP000439752">
    <property type="component" value="Unassembled WGS sequence"/>
</dbReference>